<keyword evidence="2" id="KW-0378">Hydrolase</keyword>
<accession>A0ABP6ZVW3</accession>
<dbReference type="RefSeq" id="WP_345578934.1">
    <property type="nucleotide sequence ID" value="NZ_BAABDQ010000062.1"/>
</dbReference>
<dbReference type="Proteomes" id="UP001500630">
    <property type="component" value="Unassembled WGS sequence"/>
</dbReference>
<dbReference type="GO" id="GO:0016787">
    <property type="term" value="F:hydrolase activity"/>
    <property type="evidence" value="ECO:0007669"/>
    <property type="project" value="UniProtKB-KW"/>
</dbReference>
<dbReference type="Pfam" id="PF12697">
    <property type="entry name" value="Abhydrolase_6"/>
    <property type="match status" value="1"/>
</dbReference>
<dbReference type="InterPro" id="IPR029058">
    <property type="entry name" value="AB_hydrolase_fold"/>
</dbReference>
<evidence type="ECO:0000313" key="3">
    <source>
        <dbReference type="Proteomes" id="UP001500630"/>
    </source>
</evidence>
<reference evidence="3" key="1">
    <citation type="journal article" date="2019" name="Int. J. Syst. Evol. Microbiol.">
        <title>The Global Catalogue of Microorganisms (GCM) 10K type strain sequencing project: providing services to taxonomists for standard genome sequencing and annotation.</title>
        <authorList>
            <consortium name="The Broad Institute Genomics Platform"/>
            <consortium name="The Broad Institute Genome Sequencing Center for Infectious Disease"/>
            <person name="Wu L."/>
            <person name="Ma J."/>
        </authorList>
    </citation>
    <scope>NUCLEOTIDE SEQUENCE [LARGE SCALE GENOMIC DNA]</scope>
    <source>
        <strain evidence="3">JCM 17326</strain>
    </source>
</reference>
<evidence type="ECO:0000313" key="2">
    <source>
        <dbReference type="EMBL" id="GAA3620488.1"/>
    </source>
</evidence>
<organism evidence="2 3">
    <name type="scientific">Nonomuraea rosea</name>
    <dbReference type="NCBI Taxonomy" id="638574"/>
    <lineage>
        <taxon>Bacteria</taxon>
        <taxon>Bacillati</taxon>
        <taxon>Actinomycetota</taxon>
        <taxon>Actinomycetes</taxon>
        <taxon>Streptosporangiales</taxon>
        <taxon>Streptosporangiaceae</taxon>
        <taxon>Nonomuraea</taxon>
    </lineage>
</organism>
<proteinExistence type="predicted"/>
<name>A0ABP6ZVW3_9ACTN</name>
<protein>
    <submittedName>
        <fullName evidence="2">Alpha/beta hydrolase</fullName>
    </submittedName>
</protein>
<comment type="caution">
    <text evidence="2">The sequence shown here is derived from an EMBL/GenBank/DDBJ whole genome shotgun (WGS) entry which is preliminary data.</text>
</comment>
<dbReference type="InterPro" id="IPR000073">
    <property type="entry name" value="AB_hydrolase_1"/>
</dbReference>
<keyword evidence="3" id="KW-1185">Reference proteome</keyword>
<dbReference type="EMBL" id="BAABDQ010000062">
    <property type="protein sequence ID" value="GAA3620488.1"/>
    <property type="molecule type" value="Genomic_DNA"/>
</dbReference>
<sequence>MTEKVRSADGTEIAFDRLGSGSPLIVVGAGLLGRKQEEQLAGLLAKEFTVFNYDRRGQNDSGDTAPFTLDRIYEDLAAVIAAAGEPVHLYGTSGGAMVALEAAARGLPIRRLAVWEPPFIIPGTRPPVPGDYRDQLVALRDAGRRGDMIELFMTAAVGMPAEFVAPMRDMPMWPGMEANAHTLVYDAELTGDFSLPAARLARVGAPALVIDGGTVPWLTASADQVAGALPDARRHTLAGQPHNVAPDAIAPALIDFFLA</sequence>
<gene>
    <name evidence="2" type="ORF">GCM10022419_127650</name>
</gene>
<evidence type="ECO:0000259" key="1">
    <source>
        <dbReference type="Pfam" id="PF12697"/>
    </source>
</evidence>
<dbReference type="Gene3D" id="3.40.50.1820">
    <property type="entry name" value="alpha/beta hydrolase"/>
    <property type="match status" value="1"/>
</dbReference>
<dbReference type="SUPFAM" id="SSF53474">
    <property type="entry name" value="alpha/beta-Hydrolases"/>
    <property type="match status" value="1"/>
</dbReference>
<feature type="domain" description="AB hydrolase-1" evidence="1">
    <location>
        <begin position="38"/>
        <end position="250"/>
    </location>
</feature>